<dbReference type="Proteomes" id="UP000004690">
    <property type="component" value="Unassembled WGS sequence"/>
</dbReference>
<evidence type="ECO:0000313" key="2">
    <source>
        <dbReference type="EMBL" id="EIJ38094.1"/>
    </source>
</evidence>
<feature type="domain" description="DUF4440" evidence="1">
    <location>
        <begin position="32"/>
        <end position="140"/>
    </location>
</feature>
<name>I3C3A1_9FLAO</name>
<dbReference type="AlphaFoldDB" id="I3C3A1"/>
<dbReference type="EMBL" id="JH651379">
    <property type="protein sequence ID" value="EIJ38094.1"/>
    <property type="molecule type" value="Genomic_DNA"/>
</dbReference>
<gene>
    <name evidence="2" type="ORF">JoomaDRAFT_1073</name>
</gene>
<keyword evidence="3" id="KW-1185">Reference proteome</keyword>
<dbReference type="STRING" id="926559.JoomaDRAFT_1073"/>
<dbReference type="InterPro" id="IPR032710">
    <property type="entry name" value="NTF2-like_dom_sf"/>
</dbReference>
<dbReference type="InterPro" id="IPR027843">
    <property type="entry name" value="DUF4440"/>
</dbReference>
<evidence type="ECO:0000259" key="1">
    <source>
        <dbReference type="Pfam" id="PF14534"/>
    </source>
</evidence>
<accession>I3C3A1</accession>
<dbReference type="HOGENOM" id="CLU_132147_0_0_10"/>
<sequence>MKKLYNTLLFFCFSLGIITAQEKLSDINKSEILEVFNQQELAWNRGDIPAFMEGYWKSEDLAFSGSSGAVFGWEATKERYLKSYPDTTAMGKLTFEVIKLQQVKDGVAQMIGSFYLKRTIGDLSGYFTLVWRKFDGQWVIISDHTSSAN</sequence>
<dbReference type="SUPFAM" id="SSF54427">
    <property type="entry name" value="NTF2-like"/>
    <property type="match status" value="1"/>
</dbReference>
<dbReference type="RefSeq" id="WP_008611205.1">
    <property type="nucleotide sequence ID" value="NZ_JH651379.1"/>
</dbReference>
<dbReference type="eggNOG" id="COG4319">
    <property type="taxonomic scope" value="Bacteria"/>
</dbReference>
<dbReference type="Pfam" id="PF14534">
    <property type="entry name" value="DUF4440"/>
    <property type="match status" value="1"/>
</dbReference>
<dbReference type="OrthoDB" id="120856at2"/>
<dbReference type="Gene3D" id="3.10.450.50">
    <property type="match status" value="1"/>
</dbReference>
<organism evidence="2 3">
    <name type="scientific">Galbibacter orientalis DSM 19592</name>
    <dbReference type="NCBI Taxonomy" id="926559"/>
    <lineage>
        <taxon>Bacteria</taxon>
        <taxon>Pseudomonadati</taxon>
        <taxon>Bacteroidota</taxon>
        <taxon>Flavobacteriia</taxon>
        <taxon>Flavobacteriales</taxon>
        <taxon>Flavobacteriaceae</taxon>
        <taxon>Galbibacter</taxon>
    </lineage>
</organism>
<evidence type="ECO:0000313" key="3">
    <source>
        <dbReference type="Proteomes" id="UP000004690"/>
    </source>
</evidence>
<reference evidence="2 3" key="1">
    <citation type="submission" date="2012-02" db="EMBL/GenBank/DDBJ databases">
        <title>Improved High-Quality Draft genome of Joostella marina DSM 19592.</title>
        <authorList>
            <consortium name="US DOE Joint Genome Institute (JGI-PGF)"/>
            <person name="Lucas S."/>
            <person name="Copeland A."/>
            <person name="Lapidus A."/>
            <person name="Bruce D."/>
            <person name="Goodwin L."/>
            <person name="Pitluck S."/>
            <person name="Peters L."/>
            <person name="Chertkov O."/>
            <person name="Ovchinnikova G."/>
            <person name="Kyrpides N."/>
            <person name="Mavromatis K."/>
            <person name="Detter J.C."/>
            <person name="Han C."/>
            <person name="Land M."/>
            <person name="Hauser L."/>
            <person name="Markowitz V."/>
            <person name="Cheng J.-F."/>
            <person name="Hugenholtz P."/>
            <person name="Woyke T."/>
            <person name="Wu D."/>
            <person name="Tindall B."/>
            <person name="Brambilla E."/>
            <person name="Klenk H.-P."/>
            <person name="Eisen J.A."/>
        </authorList>
    </citation>
    <scope>NUCLEOTIDE SEQUENCE [LARGE SCALE GENOMIC DNA]</scope>
    <source>
        <strain evidence="2 3">DSM 19592</strain>
    </source>
</reference>
<proteinExistence type="predicted"/>
<protein>
    <recommendedName>
        <fullName evidence="1">DUF4440 domain-containing protein</fullName>
    </recommendedName>
</protein>